<dbReference type="PANTHER" id="PTHR36139">
    <property type="entry name" value="SUCCINATE DEHYDROGENASE SUBUNIT 5, MITOCHONDRIAL"/>
    <property type="match status" value="1"/>
</dbReference>
<dbReference type="GO" id="GO:0006099">
    <property type="term" value="P:tricarboxylic acid cycle"/>
    <property type="evidence" value="ECO:0007669"/>
    <property type="project" value="InterPro"/>
</dbReference>
<dbReference type="Pfam" id="PF14290">
    <property type="entry name" value="SDH5_plant"/>
    <property type="match status" value="1"/>
</dbReference>
<evidence type="ECO:0000313" key="2">
    <source>
        <dbReference type="Proteomes" id="UP000623129"/>
    </source>
</evidence>
<reference evidence="1" key="1">
    <citation type="submission" date="2020-01" db="EMBL/GenBank/DDBJ databases">
        <title>Genome sequence of Kobresia littledalei, the first chromosome-level genome in the family Cyperaceae.</title>
        <authorList>
            <person name="Qu G."/>
        </authorList>
    </citation>
    <scope>NUCLEOTIDE SEQUENCE</scope>
    <source>
        <strain evidence="1">C.B.Clarke</strain>
        <tissue evidence="1">Leaf</tissue>
    </source>
</reference>
<dbReference type="AlphaFoldDB" id="A0A833QW70"/>
<proteinExistence type="predicted"/>
<sequence length="229" mass="24828">MATMLRSSSAALRRLLLVSRATYSSFSAVRSTSYRAIPAVASSHRFSGSMLPSSWQPSRTISSVSKLLPEITDPEIESAFKDLMATSWDHIPESVILEAKKAASKETSDVLGQKHLKGLFAAAEACEEFSGTLVSLRMALDDLGGITGENVGPLPAYIQEAVKAAHNRYMTYLNSFGPDETYLRKKVETELGTKMIHLKMRCSGIGSEWGKVSLLGTSGISGSYVELRS</sequence>
<comment type="caution">
    <text evidence="1">The sequence shown here is derived from an EMBL/GenBank/DDBJ whole genome shotgun (WGS) entry which is preliminary data.</text>
</comment>
<dbReference type="Proteomes" id="UP000623129">
    <property type="component" value="Unassembled WGS sequence"/>
</dbReference>
<dbReference type="OrthoDB" id="1910373at2759"/>
<dbReference type="EMBL" id="SWLB01000015">
    <property type="protein sequence ID" value="KAF3329283.1"/>
    <property type="molecule type" value="Genomic_DNA"/>
</dbReference>
<dbReference type="InterPro" id="IPR025397">
    <property type="entry name" value="SDH5"/>
</dbReference>
<evidence type="ECO:0000313" key="1">
    <source>
        <dbReference type="EMBL" id="KAF3329283.1"/>
    </source>
</evidence>
<protein>
    <submittedName>
        <fullName evidence="1">Succinate dehydrogenase subunit 5</fullName>
    </submittedName>
</protein>
<accession>A0A833QW70</accession>
<gene>
    <name evidence="1" type="ORF">FCM35_KLT06361</name>
</gene>
<keyword evidence="2" id="KW-1185">Reference proteome</keyword>
<dbReference type="PANTHER" id="PTHR36139:SF1">
    <property type="entry name" value="SUCCINATE DEHYDROGENASE SUBUNIT 5, MITOCHONDRIAL"/>
    <property type="match status" value="1"/>
</dbReference>
<organism evidence="1 2">
    <name type="scientific">Carex littledalei</name>
    <dbReference type="NCBI Taxonomy" id="544730"/>
    <lineage>
        <taxon>Eukaryota</taxon>
        <taxon>Viridiplantae</taxon>
        <taxon>Streptophyta</taxon>
        <taxon>Embryophyta</taxon>
        <taxon>Tracheophyta</taxon>
        <taxon>Spermatophyta</taxon>
        <taxon>Magnoliopsida</taxon>
        <taxon>Liliopsida</taxon>
        <taxon>Poales</taxon>
        <taxon>Cyperaceae</taxon>
        <taxon>Cyperoideae</taxon>
        <taxon>Cariceae</taxon>
        <taxon>Carex</taxon>
        <taxon>Carex subgen. Euthyceras</taxon>
    </lineage>
</organism>
<dbReference type="GO" id="GO:0045273">
    <property type="term" value="C:respiratory chain complex II (succinate dehydrogenase)"/>
    <property type="evidence" value="ECO:0007669"/>
    <property type="project" value="InterPro"/>
</dbReference>
<name>A0A833QW70_9POAL</name>